<accession>A0ABX6YJJ5</accession>
<evidence type="ECO:0000313" key="2">
    <source>
        <dbReference type="Proteomes" id="UP000662814"/>
    </source>
</evidence>
<keyword evidence="2" id="KW-1185">Reference proteome</keyword>
<dbReference type="EMBL" id="CP061169">
    <property type="protein sequence ID" value="QPZ38522.1"/>
    <property type="molecule type" value="Genomic_DNA"/>
</dbReference>
<reference evidence="1 2" key="1">
    <citation type="submission" date="2020-12" db="EMBL/GenBank/DDBJ databases">
        <title>Microbacterium sp. HY060.</title>
        <authorList>
            <person name="Zhou J."/>
        </authorList>
    </citation>
    <scope>NUCLEOTIDE SEQUENCE [LARGE SCALE GENOMIC DNA]</scope>
    <source>
        <strain evidence="1 2">HY60</strain>
    </source>
</reference>
<name>A0ABX6YJJ5_9MICO</name>
<gene>
    <name evidence="1" type="ORF">HCR76_17375</name>
</gene>
<proteinExistence type="predicted"/>
<sequence>MMNASPELYYEIEYRQHERAVEHAAEQRRVAELSPEQVVPYVSMFSRLVTWLKGVVERRRDGRQARRAATMTGVDAAA</sequence>
<evidence type="ECO:0000313" key="1">
    <source>
        <dbReference type="EMBL" id="QPZ38522.1"/>
    </source>
</evidence>
<organism evidence="1 2">
    <name type="scientific">Paramicrobacterium chengjingii</name>
    <dbReference type="NCBI Taxonomy" id="2769067"/>
    <lineage>
        <taxon>Bacteria</taxon>
        <taxon>Bacillati</taxon>
        <taxon>Actinomycetota</taxon>
        <taxon>Actinomycetes</taxon>
        <taxon>Micrococcales</taxon>
        <taxon>Microbacteriaceae</taxon>
        <taxon>Paramicrobacterium</taxon>
    </lineage>
</organism>
<dbReference type="Proteomes" id="UP000662814">
    <property type="component" value="Chromosome"/>
</dbReference>
<dbReference type="RefSeq" id="WP_166986248.1">
    <property type="nucleotide sequence ID" value="NZ_CP061169.1"/>
</dbReference>
<protein>
    <submittedName>
        <fullName evidence="1">Uncharacterized protein</fullName>
    </submittedName>
</protein>